<feature type="non-terminal residue" evidence="1">
    <location>
        <position position="1"/>
    </location>
</feature>
<dbReference type="AlphaFoldDB" id="A0A059F1R7"/>
<reference evidence="1 2" key="2">
    <citation type="submission" date="2014-03" db="EMBL/GenBank/DDBJ databases">
        <title>The Genome Sequence of Anncaliia algerae insect isolate PRA339.</title>
        <authorList>
            <consortium name="The Broad Institute Genome Sequencing Platform"/>
            <consortium name="The Broad Institute Genome Sequencing Center for Infectious Disease"/>
            <person name="Cuomo C."/>
            <person name="Becnel J."/>
            <person name="Sanscrainte N."/>
            <person name="Walker B."/>
            <person name="Young S.K."/>
            <person name="Zeng Q."/>
            <person name="Gargeya S."/>
            <person name="Fitzgerald M."/>
            <person name="Haas B."/>
            <person name="Abouelleil A."/>
            <person name="Alvarado L."/>
            <person name="Arachchi H.M."/>
            <person name="Berlin A.M."/>
            <person name="Chapman S.B."/>
            <person name="Dewar J."/>
            <person name="Goldberg J."/>
            <person name="Griggs A."/>
            <person name="Gujja S."/>
            <person name="Hansen M."/>
            <person name="Howarth C."/>
            <person name="Imamovic A."/>
            <person name="Larimer J."/>
            <person name="McCowan C."/>
            <person name="Murphy C."/>
            <person name="Neiman D."/>
            <person name="Pearson M."/>
            <person name="Priest M."/>
            <person name="Roberts A."/>
            <person name="Saif S."/>
            <person name="Shea T."/>
            <person name="Sisk P."/>
            <person name="Sykes S."/>
            <person name="Wortman J."/>
            <person name="Nusbaum C."/>
            <person name="Birren B."/>
        </authorList>
    </citation>
    <scope>NUCLEOTIDE SEQUENCE [LARGE SCALE GENOMIC DNA]</scope>
    <source>
        <strain evidence="1 2">PRA339</strain>
    </source>
</reference>
<sequence>GEFTCENFTIKFNNSFNSQDFVNKEREMKNIFNAKNIPCQELFQNFKKVKEYNDIIVKFECNNFLVKVKNFIRSVSEAMKGTNQFNITENQIIDFLELMEMDYQYIENWKYFEFYAQKMRNNMEELLIEWRKCRKSEEVYLLVKSME</sequence>
<dbReference type="Proteomes" id="UP000030655">
    <property type="component" value="Unassembled WGS sequence"/>
</dbReference>
<reference evidence="2" key="1">
    <citation type="submission" date="2013-02" db="EMBL/GenBank/DDBJ databases">
        <authorList>
            <consortium name="The Broad Institute Genome Sequencing Platform"/>
            <person name="Cuomo C."/>
            <person name="Becnel J."/>
            <person name="Sanscrainte N."/>
            <person name="Walker B."/>
            <person name="Young S.K."/>
            <person name="Zeng Q."/>
            <person name="Gargeya S."/>
            <person name="Fitzgerald M."/>
            <person name="Haas B."/>
            <person name="Abouelleil A."/>
            <person name="Alvarado L."/>
            <person name="Arachchi H.M."/>
            <person name="Berlin A.M."/>
            <person name="Chapman S.B."/>
            <person name="Dewar J."/>
            <person name="Goldberg J."/>
            <person name="Griggs A."/>
            <person name="Gujja S."/>
            <person name="Hansen M."/>
            <person name="Howarth C."/>
            <person name="Imamovic A."/>
            <person name="Larimer J."/>
            <person name="McCowan C."/>
            <person name="Murphy C."/>
            <person name="Neiman D."/>
            <person name="Pearson M."/>
            <person name="Priest M."/>
            <person name="Roberts A."/>
            <person name="Saif S."/>
            <person name="Shea T."/>
            <person name="Sisk P."/>
            <person name="Sykes S."/>
            <person name="Wortman J."/>
            <person name="Nusbaum C."/>
            <person name="Birren B."/>
        </authorList>
    </citation>
    <scope>NUCLEOTIDE SEQUENCE [LARGE SCALE GENOMIC DNA]</scope>
    <source>
        <strain evidence="2">PRA339</strain>
    </source>
</reference>
<gene>
    <name evidence="1" type="ORF">H312_01310</name>
</gene>
<organism evidence="1 2">
    <name type="scientific">Anncaliia algerae PRA339</name>
    <dbReference type="NCBI Taxonomy" id="1288291"/>
    <lineage>
        <taxon>Eukaryota</taxon>
        <taxon>Fungi</taxon>
        <taxon>Fungi incertae sedis</taxon>
        <taxon>Microsporidia</taxon>
        <taxon>Tubulinosematoidea</taxon>
        <taxon>Tubulinosematidae</taxon>
        <taxon>Anncaliia</taxon>
    </lineage>
</organism>
<dbReference type="VEuPathDB" id="MicrosporidiaDB:H312_01310"/>
<proteinExistence type="predicted"/>
<evidence type="ECO:0000313" key="2">
    <source>
        <dbReference type="Proteomes" id="UP000030655"/>
    </source>
</evidence>
<dbReference type="HOGENOM" id="CLU_1772454_0_0_1"/>
<dbReference type="EMBL" id="KK365146">
    <property type="protein sequence ID" value="KCZ81233.1"/>
    <property type="molecule type" value="Genomic_DNA"/>
</dbReference>
<accession>A0A059F1R7</accession>
<keyword evidence="2" id="KW-1185">Reference proteome</keyword>
<evidence type="ECO:0000313" key="1">
    <source>
        <dbReference type="EMBL" id="KCZ81233.1"/>
    </source>
</evidence>
<name>A0A059F1R7_9MICR</name>
<protein>
    <submittedName>
        <fullName evidence="1">Uncharacterized protein</fullName>
    </submittedName>
</protein>